<protein>
    <submittedName>
        <fullName evidence="1">cAMP-dependent protein kinase inhibitor alpha</fullName>
    </submittedName>
</protein>
<keyword evidence="2" id="KW-1185">Reference proteome</keyword>
<dbReference type="AlphaFoldDB" id="A0ABC9XYQ9"/>
<accession>A0ABC9XYQ9</accession>
<gene>
    <name evidence="1" type="ORF">GRJ2_002746700</name>
</gene>
<comment type="caution">
    <text evidence="1">The sequence shown here is derived from an EMBL/GenBank/DDBJ whole genome shotgun (WGS) entry which is preliminary data.</text>
</comment>
<evidence type="ECO:0000313" key="1">
    <source>
        <dbReference type="EMBL" id="GAB0202811.1"/>
    </source>
</evidence>
<reference evidence="1 2" key="1">
    <citation type="submission" date="2024-06" db="EMBL/GenBank/DDBJ databases">
        <title>The draft genome of Grus japonensis, version 3.</title>
        <authorList>
            <person name="Nabeshima K."/>
            <person name="Suzuki S."/>
            <person name="Onuma M."/>
        </authorList>
    </citation>
    <scope>NUCLEOTIDE SEQUENCE [LARGE SCALE GENOMIC DNA]</scope>
    <source>
        <strain evidence="1 2">451A</strain>
    </source>
</reference>
<sequence>MDSGIECTLSKFADDTKLCGAVDTLEGRDAIQRDLDRLERWAHANHMKFNKAKCKVLHIGWGNSKHNYRLGREWIERSPEENNFGVFVDEKPNVTWQCEFTGRKANCFLGCI</sequence>
<dbReference type="EMBL" id="BAAFJT010000040">
    <property type="protein sequence ID" value="GAB0202811.1"/>
    <property type="molecule type" value="Genomic_DNA"/>
</dbReference>
<proteinExistence type="predicted"/>
<organism evidence="1 2">
    <name type="scientific">Grus japonensis</name>
    <name type="common">Japanese crane</name>
    <name type="synonym">Red-crowned crane</name>
    <dbReference type="NCBI Taxonomy" id="30415"/>
    <lineage>
        <taxon>Eukaryota</taxon>
        <taxon>Metazoa</taxon>
        <taxon>Chordata</taxon>
        <taxon>Craniata</taxon>
        <taxon>Vertebrata</taxon>
        <taxon>Euteleostomi</taxon>
        <taxon>Archelosauria</taxon>
        <taxon>Archosauria</taxon>
        <taxon>Dinosauria</taxon>
        <taxon>Saurischia</taxon>
        <taxon>Theropoda</taxon>
        <taxon>Coelurosauria</taxon>
        <taxon>Aves</taxon>
        <taxon>Neognathae</taxon>
        <taxon>Neoaves</taxon>
        <taxon>Gruiformes</taxon>
        <taxon>Gruidae</taxon>
        <taxon>Grus</taxon>
    </lineage>
</organism>
<evidence type="ECO:0000313" key="2">
    <source>
        <dbReference type="Proteomes" id="UP001623348"/>
    </source>
</evidence>
<dbReference type="GO" id="GO:0004860">
    <property type="term" value="F:protein kinase inhibitor activity"/>
    <property type="evidence" value="ECO:0007669"/>
    <property type="project" value="UniProtKB-KW"/>
</dbReference>
<dbReference type="PANTHER" id="PTHR33332">
    <property type="entry name" value="REVERSE TRANSCRIPTASE DOMAIN-CONTAINING PROTEIN"/>
    <property type="match status" value="1"/>
</dbReference>
<name>A0ABC9XYQ9_GRUJA</name>
<dbReference type="Proteomes" id="UP001623348">
    <property type="component" value="Unassembled WGS sequence"/>
</dbReference>
<keyword evidence="1" id="KW-0649">Protein kinase inhibitor</keyword>